<dbReference type="OrthoDB" id="311172at2759"/>
<reference evidence="6 7" key="1">
    <citation type="journal article" date="2015" name="Nat. Commun.">
        <title>Lucilia cuprina genome unlocks parasitic fly biology to underpin future interventions.</title>
        <authorList>
            <person name="Anstead C.A."/>
            <person name="Korhonen P.K."/>
            <person name="Young N.D."/>
            <person name="Hall R.S."/>
            <person name="Jex A.R."/>
            <person name="Murali S.C."/>
            <person name="Hughes D.S."/>
            <person name="Lee S.F."/>
            <person name="Perry T."/>
            <person name="Stroehlein A.J."/>
            <person name="Ansell B.R."/>
            <person name="Breugelmans B."/>
            <person name="Hofmann A."/>
            <person name="Qu J."/>
            <person name="Dugan S."/>
            <person name="Lee S.L."/>
            <person name="Chao H."/>
            <person name="Dinh H."/>
            <person name="Han Y."/>
            <person name="Doddapaneni H.V."/>
            <person name="Worley K.C."/>
            <person name="Muzny D.M."/>
            <person name="Ioannidis P."/>
            <person name="Waterhouse R.M."/>
            <person name="Zdobnov E.M."/>
            <person name="James P.J."/>
            <person name="Bagnall N.H."/>
            <person name="Kotze A.C."/>
            <person name="Gibbs R.A."/>
            <person name="Richards S."/>
            <person name="Batterham P."/>
            <person name="Gasser R.B."/>
        </authorList>
    </citation>
    <scope>NUCLEOTIDE SEQUENCE [LARGE SCALE GENOMIC DNA]</scope>
    <source>
        <strain evidence="6 7">LS</strain>
        <tissue evidence="6">Full body</tissue>
    </source>
</reference>
<dbReference type="EC" id="2.7.1.59" evidence="2"/>
<dbReference type="GO" id="GO:0045127">
    <property type="term" value="F:N-acetylglucosamine kinase activity"/>
    <property type="evidence" value="ECO:0007669"/>
    <property type="project" value="UniProtKB-EC"/>
</dbReference>
<dbReference type="OMA" id="IETRYDM"/>
<dbReference type="PANTHER" id="PTHR12862">
    <property type="entry name" value="BADF TYPE ATPASE DOMAIN-CONTAINING PROTEIN"/>
    <property type="match status" value="1"/>
</dbReference>
<evidence type="ECO:0000256" key="2">
    <source>
        <dbReference type="ARBA" id="ARBA00012122"/>
    </source>
</evidence>
<accession>A0A0L0CRT5</accession>
<dbReference type="STRING" id="7375.A0A0L0CRT5"/>
<evidence type="ECO:0000313" key="7">
    <source>
        <dbReference type="Proteomes" id="UP000037069"/>
    </source>
</evidence>
<evidence type="ECO:0000256" key="4">
    <source>
        <dbReference type="ARBA" id="ARBA00031123"/>
    </source>
</evidence>
<organism evidence="6 7">
    <name type="scientific">Lucilia cuprina</name>
    <name type="common">Green bottle fly</name>
    <name type="synonym">Australian sheep blowfly</name>
    <dbReference type="NCBI Taxonomy" id="7375"/>
    <lineage>
        <taxon>Eukaryota</taxon>
        <taxon>Metazoa</taxon>
        <taxon>Ecdysozoa</taxon>
        <taxon>Arthropoda</taxon>
        <taxon>Hexapoda</taxon>
        <taxon>Insecta</taxon>
        <taxon>Pterygota</taxon>
        <taxon>Neoptera</taxon>
        <taxon>Endopterygota</taxon>
        <taxon>Diptera</taxon>
        <taxon>Brachycera</taxon>
        <taxon>Muscomorpha</taxon>
        <taxon>Oestroidea</taxon>
        <taxon>Calliphoridae</taxon>
        <taxon>Luciliinae</taxon>
        <taxon>Lucilia</taxon>
    </lineage>
</organism>
<dbReference type="InterPro" id="IPR002731">
    <property type="entry name" value="ATPase_BadF"/>
</dbReference>
<dbReference type="PANTHER" id="PTHR12862:SF0">
    <property type="entry name" value="N-ACETYL-D-GLUCOSAMINE KINASE"/>
    <property type="match status" value="1"/>
</dbReference>
<comment type="caution">
    <text evidence="6">The sequence shown here is derived from an EMBL/GenBank/DDBJ whole genome shotgun (WGS) entry which is preliminary data.</text>
</comment>
<comment type="similarity">
    <text evidence="1">Belongs to the eukaryotic-type N-acetylglucosamine kinase family.</text>
</comment>
<dbReference type="SUPFAM" id="SSF53067">
    <property type="entry name" value="Actin-like ATPase domain"/>
    <property type="match status" value="2"/>
</dbReference>
<protein>
    <recommendedName>
        <fullName evidence="3">N-acetyl-D-glucosamine kinase</fullName>
        <ecNumber evidence="2">2.7.1.59</ecNumber>
    </recommendedName>
    <alternativeName>
        <fullName evidence="4">GlcNAc kinase</fullName>
    </alternativeName>
</protein>
<dbReference type="CDD" id="cd24078">
    <property type="entry name" value="ASKHA_NBD_NAGK_meta"/>
    <property type="match status" value="1"/>
</dbReference>
<dbReference type="Gene3D" id="3.30.420.40">
    <property type="match status" value="1"/>
</dbReference>
<dbReference type="AlphaFoldDB" id="A0A0L0CRT5"/>
<dbReference type="Pfam" id="PF01869">
    <property type="entry name" value="BcrAD_BadFG"/>
    <property type="match status" value="1"/>
</dbReference>
<dbReference type="InterPro" id="IPR039758">
    <property type="entry name" value="NAGK-like"/>
</dbReference>
<feature type="domain" description="ATPase BadF/BadG/BcrA/BcrD type" evidence="5">
    <location>
        <begin position="6"/>
        <end position="286"/>
    </location>
</feature>
<sequence length="353" mass="39197">MKYFGGIEGGATHSRLIICSEDGECVVTTTGLGTNHWMVGIAECARRIADMIERAKTDANIPQETRLTSLGLSLSGCEQEATNHELEMELRTSFPDIAEHYYVCSDTMGSIFTASPSGGMVLISGTGSNALLKNPDGTSFSCGGWGHFLGDEGSAWYISHRAMKLVFEDMDNFCKAPYPVETVWKLIQEHFNIQTRLDLLPHCYAKFDKPFYASLCKKLSHAAEQGDELSKFLFREAGAHIAIHINSLAPKVHNDLVREGDLNVVCVGSVWLSWPLLKDGFIQELKKAHIPFGLKLIRITKCMAYGACYLGADSIKFPLPRNYLNNYKVMYHYEQSHTNGNVTINGNHSNSNE</sequence>
<evidence type="ECO:0000256" key="3">
    <source>
        <dbReference type="ARBA" id="ARBA00014974"/>
    </source>
</evidence>
<dbReference type="InterPro" id="IPR043129">
    <property type="entry name" value="ATPase_NBD"/>
</dbReference>
<evidence type="ECO:0000259" key="5">
    <source>
        <dbReference type="Pfam" id="PF01869"/>
    </source>
</evidence>
<evidence type="ECO:0000256" key="1">
    <source>
        <dbReference type="ARBA" id="ARBA00006198"/>
    </source>
</evidence>
<dbReference type="Proteomes" id="UP000037069">
    <property type="component" value="Unassembled WGS sequence"/>
</dbReference>
<evidence type="ECO:0000313" key="6">
    <source>
        <dbReference type="EMBL" id="KNC34926.1"/>
    </source>
</evidence>
<proteinExistence type="inferred from homology"/>
<gene>
    <name evidence="6" type="ORF">FF38_11057</name>
</gene>
<keyword evidence="7" id="KW-1185">Reference proteome</keyword>
<dbReference type="EMBL" id="JRES01000007">
    <property type="protein sequence ID" value="KNC34926.1"/>
    <property type="molecule type" value="Genomic_DNA"/>
</dbReference>
<name>A0A0L0CRT5_LUCCU</name>